<organism evidence="7 8">
    <name type="scientific">Chryseobacterium pennae</name>
    <dbReference type="NCBI Taxonomy" id="2258962"/>
    <lineage>
        <taxon>Bacteria</taxon>
        <taxon>Pseudomonadati</taxon>
        <taxon>Bacteroidota</taxon>
        <taxon>Flavobacteriia</taxon>
        <taxon>Flavobacteriales</taxon>
        <taxon>Weeksellaceae</taxon>
        <taxon>Chryseobacterium group</taxon>
        <taxon>Chryseobacterium</taxon>
    </lineage>
</organism>
<dbReference type="AlphaFoldDB" id="A0A3D9CAP9"/>
<dbReference type="GO" id="GO:0046872">
    <property type="term" value="F:metal ion binding"/>
    <property type="evidence" value="ECO:0007669"/>
    <property type="project" value="UniProtKB-KW"/>
</dbReference>
<dbReference type="CDD" id="cd04690">
    <property type="entry name" value="NUDIX_Hydrolase"/>
    <property type="match status" value="1"/>
</dbReference>
<evidence type="ECO:0000313" key="8">
    <source>
        <dbReference type="Proteomes" id="UP000256686"/>
    </source>
</evidence>
<dbReference type="GO" id="GO:0005737">
    <property type="term" value="C:cytoplasm"/>
    <property type="evidence" value="ECO:0007669"/>
    <property type="project" value="TreeGrafter"/>
</dbReference>
<keyword evidence="8" id="KW-1185">Reference proteome</keyword>
<name>A0A3D9CAP9_9FLAO</name>
<gene>
    <name evidence="7" type="ORF">DRF65_08430</name>
</gene>
<sequence length="134" mass="15364">MTNKIIDKLAWIELKDKAILSTKSYGKDKYYIPGGKREAGETDEQALIREISEELSVTMDPETLNYVGTFEAQAHSHDEGVLVKMTCYSGEYSGELQANSEIEEVKWLRYSDKDKISEVDKLIFDYLYAHNLLD</sequence>
<evidence type="ECO:0000259" key="6">
    <source>
        <dbReference type="PROSITE" id="PS51462"/>
    </source>
</evidence>
<evidence type="ECO:0000256" key="4">
    <source>
        <dbReference type="ARBA" id="ARBA00022801"/>
    </source>
</evidence>
<dbReference type="EMBL" id="QNVT01000006">
    <property type="protein sequence ID" value="REC62839.1"/>
    <property type="molecule type" value="Genomic_DNA"/>
</dbReference>
<evidence type="ECO:0000313" key="7">
    <source>
        <dbReference type="EMBL" id="REC62839.1"/>
    </source>
</evidence>
<dbReference type="PANTHER" id="PTHR43758">
    <property type="entry name" value="7,8-DIHYDRO-8-OXOGUANINE TRIPHOSPHATASE"/>
    <property type="match status" value="1"/>
</dbReference>
<evidence type="ECO:0000256" key="2">
    <source>
        <dbReference type="ARBA" id="ARBA00005582"/>
    </source>
</evidence>
<dbReference type="GO" id="GO:0042262">
    <property type="term" value="P:DNA protection"/>
    <property type="evidence" value="ECO:0007669"/>
    <property type="project" value="TreeGrafter"/>
</dbReference>
<protein>
    <submittedName>
        <fullName evidence="7">DNA mismatch repair protein MutT</fullName>
    </submittedName>
</protein>
<dbReference type="PRINTS" id="PR00502">
    <property type="entry name" value="NUDIXFAMILY"/>
</dbReference>
<comment type="cofactor">
    <cofactor evidence="1">
        <name>Mg(2+)</name>
        <dbReference type="ChEBI" id="CHEBI:18420"/>
    </cofactor>
</comment>
<keyword evidence="3" id="KW-0479">Metal-binding</keyword>
<dbReference type="Gene3D" id="3.90.79.10">
    <property type="entry name" value="Nucleoside Triphosphate Pyrophosphohydrolase"/>
    <property type="match status" value="1"/>
</dbReference>
<proteinExistence type="inferred from homology"/>
<evidence type="ECO:0000256" key="3">
    <source>
        <dbReference type="ARBA" id="ARBA00022723"/>
    </source>
</evidence>
<dbReference type="InterPro" id="IPR015797">
    <property type="entry name" value="NUDIX_hydrolase-like_dom_sf"/>
</dbReference>
<comment type="caution">
    <text evidence="7">The sequence shown here is derived from an EMBL/GenBank/DDBJ whole genome shotgun (WGS) entry which is preliminary data.</text>
</comment>
<evidence type="ECO:0000256" key="5">
    <source>
        <dbReference type="ARBA" id="ARBA00022842"/>
    </source>
</evidence>
<dbReference type="RefSeq" id="WP_115970327.1">
    <property type="nucleotide sequence ID" value="NZ_QNVT01000006.1"/>
</dbReference>
<dbReference type="PROSITE" id="PS51462">
    <property type="entry name" value="NUDIX"/>
    <property type="match status" value="1"/>
</dbReference>
<comment type="similarity">
    <text evidence="2">Belongs to the Nudix hydrolase family.</text>
</comment>
<dbReference type="InterPro" id="IPR000086">
    <property type="entry name" value="NUDIX_hydrolase_dom"/>
</dbReference>
<feature type="domain" description="Nudix hydrolase" evidence="6">
    <location>
        <begin position="1"/>
        <end position="131"/>
    </location>
</feature>
<dbReference type="Pfam" id="PF00293">
    <property type="entry name" value="NUDIX"/>
    <property type="match status" value="1"/>
</dbReference>
<keyword evidence="5" id="KW-0460">Magnesium</keyword>
<dbReference type="GO" id="GO:0008413">
    <property type="term" value="F:8-oxo-7,8-dihydroguanosine triphosphate pyrophosphatase activity"/>
    <property type="evidence" value="ECO:0007669"/>
    <property type="project" value="TreeGrafter"/>
</dbReference>
<dbReference type="PANTHER" id="PTHR43758:SF2">
    <property type="entry name" value="OXIDIZED PURINE NUCLEOSIDE TRIPHOSPHATE HYDROLASE"/>
    <property type="match status" value="1"/>
</dbReference>
<dbReference type="SUPFAM" id="SSF55811">
    <property type="entry name" value="Nudix"/>
    <property type="match status" value="1"/>
</dbReference>
<dbReference type="InterPro" id="IPR020476">
    <property type="entry name" value="Nudix_hydrolase"/>
</dbReference>
<evidence type="ECO:0000256" key="1">
    <source>
        <dbReference type="ARBA" id="ARBA00001946"/>
    </source>
</evidence>
<accession>A0A3D9CAP9</accession>
<reference evidence="8" key="1">
    <citation type="submission" date="2018-06" db="EMBL/GenBank/DDBJ databases">
        <authorList>
            <person name="Lum Nde A."/>
            <person name="Hugo C."/>
        </authorList>
    </citation>
    <scope>NUCLEOTIDE SEQUENCE [LARGE SCALE GENOMIC DNA]</scope>
    <source>
        <strain evidence="8">1_F178</strain>
    </source>
</reference>
<dbReference type="Proteomes" id="UP000256686">
    <property type="component" value="Unassembled WGS sequence"/>
</dbReference>
<keyword evidence="4" id="KW-0378">Hydrolase</keyword>